<name>A0A437H1X1_9SPHN</name>
<dbReference type="EMBL" id="RXOL01000001">
    <property type="protein sequence ID" value="RVQ69644.1"/>
    <property type="molecule type" value="Genomic_DNA"/>
</dbReference>
<feature type="region of interest" description="Disordered" evidence="1">
    <location>
        <begin position="28"/>
        <end position="48"/>
    </location>
</feature>
<evidence type="ECO:0000313" key="4">
    <source>
        <dbReference type="Proteomes" id="UP000283003"/>
    </source>
</evidence>
<dbReference type="InterPro" id="IPR037401">
    <property type="entry name" value="SnoaL-like"/>
</dbReference>
<dbReference type="OrthoDB" id="7425929at2"/>
<dbReference type="InterPro" id="IPR032710">
    <property type="entry name" value="NTF2-like_dom_sf"/>
</dbReference>
<organism evidence="3 4">
    <name type="scientific">Croceicoccus ponticola</name>
    <dbReference type="NCBI Taxonomy" id="2217664"/>
    <lineage>
        <taxon>Bacteria</taxon>
        <taxon>Pseudomonadati</taxon>
        <taxon>Pseudomonadota</taxon>
        <taxon>Alphaproteobacteria</taxon>
        <taxon>Sphingomonadales</taxon>
        <taxon>Erythrobacteraceae</taxon>
        <taxon>Croceicoccus</taxon>
    </lineage>
</organism>
<protein>
    <submittedName>
        <fullName evidence="3">Nuclear transport factor 2 family protein</fullName>
    </submittedName>
</protein>
<gene>
    <name evidence="3" type="ORF">EKN06_05650</name>
</gene>
<feature type="domain" description="SnoaL-like" evidence="2">
    <location>
        <begin position="78"/>
        <end position="199"/>
    </location>
</feature>
<dbReference type="Proteomes" id="UP000283003">
    <property type="component" value="Unassembled WGS sequence"/>
</dbReference>
<evidence type="ECO:0000259" key="2">
    <source>
        <dbReference type="Pfam" id="PF13577"/>
    </source>
</evidence>
<keyword evidence="4" id="KW-1185">Reference proteome</keyword>
<dbReference type="Gene3D" id="3.10.450.50">
    <property type="match status" value="1"/>
</dbReference>
<dbReference type="SUPFAM" id="SSF54427">
    <property type="entry name" value="NTF2-like"/>
    <property type="match status" value="1"/>
</dbReference>
<reference evidence="3 4" key="1">
    <citation type="submission" date="2018-12" db="EMBL/GenBank/DDBJ databases">
        <title>Croceicoccus ponticola sp. nov., a lipolytic bacterium isolated from seawater.</title>
        <authorList>
            <person name="Yoon J.-H."/>
        </authorList>
    </citation>
    <scope>NUCLEOTIDE SEQUENCE [LARGE SCALE GENOMIC DNA]</scope>
    <source>
        <strain evidence="3 4">GM-16</strain>
    </source>
</reference>
<comment type="caution">
    <text evidence="3">The sequence shown here is derived from an EMBL/GenBank/DDBJ whole genome shotgun (WGS) entry which is preliminary data.</text>
</comment>
<sequence>MDAHGRSLRRIQTERYWPPVRSRRIRGISGNEGSRYQDRGASTEPCLGRGRRERSDVLIYPENEGTETPALEDRIRLLEDKESIRGVIIAIARGVDRFDNVLLGDCIHPDADLWMGGDMPIKGAVFVEKLSVPSNPRPGRMHVVGNHRIDVDGDRALSESYVISCQDIEVDDTRSTRLRAGRYLDRLQRFGTRWRLMERILVDEWARSDVLKEIPAQGIRLGQPSPDDISYEWFAR</sequence>
<evidence type="ECO:0000313" key="3">
    <source>
        <dbReference type="EMBL" id="RVQ69644.1"/>
    </source>
</evidence>
<proteinExistence type="predicted"/>
<evidence type="ECO:0000256" key="1">
    <source>
        <dbReference type="SAM" id="MobiDB-lite"/>
    </source>
</evidence>
<dbReference type="Pfam" id="PF13577">
    <property type="entry name" value="SnoaL_4"/>
    <property type="match status" value="1"/>
</dbReference>
<dbReference type="AlphaFoldDB" id="A0A437H1X1"/>
<accession>A0A437H1X1</accession>